<reference evidence="1" key="1">
    <citation type="submission" date="2021-06" db="EMBL/GenBank/DDBJ databases">
        <title>Parelaphostrongylus tenuis whole genome reference sequence.</title>
        <authorList>
            <person name="Garwood T.J."/>
            <person name="Larsen P.A."/>
            <person name="Fountain-Jones N.M."/>
            <person name="Garbe J.R."/>
            <person name="Macchietto M.G."/>
            <person name="Kania S.A."/>
            <person name="Gerhold R.W."/>
            <person name="Richards J.E."/>
            <person name="Wolf T.M."/>
        </authorList>
    </citation>
    <scope>NUCLEOTIDE SEQUENCE</scope>
    <source>
        <strain evidence="1">MNPRO001-30</strain>
        <tissue evidence="1">Meninges</tissue>
    </source>
</reference>
<dbReference type="EMBL" id="JAHQIW010000645">
    <property type="protein sequence ID" value="KAJ1349324.1"/>
    <property type="molecule type" value="Genomic_DNA"/>
</dbReference>
<organism evidence="1 2">
    <name type="scientific">Parelaphostrongylus tenuis</name>
    <name type="common">Meningeal worm</name>
    <dbReference type="NCBI Taxonomy" id="148309"/>
    <lineage>
        <taxon>Eukaryota</taxon>
        <taxon>Metazoa</taxon>
        <taxon>Ecdysozoa</taxon>
        <taxon>Nematoda</taxon>
        <taxon>Chromadorea</taxon>
        <taxon>Rhabditida</taxon>
        <taxon>Rhabditina</taxon>
        <taxon>Rhabditomorpha</taxon>
        <taxon>Strongyloidea</taxon>
        <taxon>Metastrongylidae</taxon>
        <taxon>Parelaphostrongylus</taxon>
    </lineage>
</organism>
<evidence type="ECO:0000313" key="2">
    <source>
        <dbReference type="Proteomes" id="UP001196413"/>
    </source>
</evidence>
<sequence length="85" mass="9765">MPHGVMEEVINQTDTLFDYEVGMYTVNCSTVIDQPDLEFVINAITLEEDWRVPSRLLIDDKFFANPRVLDDGSTSRVAYESHRPT</sequence>
<comment type="caution">
    <text evidence="1">The sequence shown here is derived from an EMBL/GenBank/DDBJ whole genome shotgun (WGS) entry which is preliminary data.</text>
</comment>
<protein>
    <submittedName>
        <fullName evidence="1">Uncharacterized protein</fullName>
    </submittedName>
</protein>
<name>A0AAD5MKI1_PARTN</name>
<proteinExistence type="predicted"/>
<dbReference type="AlphaFoldDB" id="A0AAD5MKI1"/>
<evidence type="ECO:0000313" key="1">
    <source>
        <dbReference type="EMBL" id="KAJ1349324.1"/>
    </source>
</evidence>
<keyword evidence="2" id="KW-1185">Reference proteome</keyword>
<dbReference type="Proteomes" id="UP001196413">
    <property type="component" value="Unassembled WGS sequence"/>
</dbReference>
<gene>
    <name evidence="1" type="ORF">KIN20_004823</name>
</gene>
<accession>A0AAD5MKI1</accession>